<evidence type="ECO:0000259" key="2">
    <source>
        <dbReference type="Pfam" id="PF00535"/>
    </source>
</evidence>
<keyword evidence="1" id="KW-1133">Transmembrane helix</keyword>
<dbReference type="Gene3D" id="3.90.550.10">
    <property type="entry name" value="Spore Coat Polysaccharide Biosynthesis Protein SpsA, Chain A"/>
    <property type="match status" value="1"/>
</dbReference>
<dbReference type="InterPro" id="IPR001173">
    <property type="entry name" value="Glyco_trans_2-like"/>
</dbReference>
<evidence type="ECO:0000313" key="3">
    <source>
        <dbReference type="EMBL" id="ACN84157.1"/>
    </source>
</evidence>
<feature type="domain" description="Glycosyltransferase 2-like" evidence="2">
    <location>
        <begin position="4"/>
        <end position="152"/>
    </location>
</feature>
<evidence type="ECO:0000313" key="4">
    <source>
        <dbReference type="Proteomes" id="UP000001803"/>
    </source>
</evidence>
<dbReference type="Proteomes" id="UP000001803">
    <property type="component" value="Chromosome"/>
</dbReference>
<gene>
    <name evidence="3" type="ordered locus">BHWA1_01687</name>
</gene>
<keyword evidence="1" id="KW-0812">Transmembrane</keyword>
<dbReference type="RefSeq" id="WP_012671198.1">
    <property type="nucleotide sequence ID" value="NC_012225.1"/>
</dbReference>
<keyword evidence="4" id="KW-1185">Reference proteome</keyword>
<evidence type="ECO:0000256" key="1">
    <source>
        <dbReference type="SAM" id="Phobius"/>
    </source>
</evidence>
<dbReference type="PANTHER" id="PTHR48090">
    <property type="entry name" value="UNDECAPRENYL-PHOSPHATE 4-DEOXY-4-FORMAMIDO-L-ARABINOSE TRANSFERASE-RELATED"/>
    <property type="match status" value="1"/>
</dbReference>
<organism evidence="3 4">
    <name type="scientific">Brachyspira hyodysenteriae (strain ATCC 49526 / WA1)</name>
    <dbReference type="NCBI Taxonomy" id="565034"/>
    <lineage>
        <taxon>Bacteria</taxon>
        <taxon>Pseudomonadati</taxon>
        <taxon>Spirochaetota</taxon>
        <taxon>Spirochaetia</taxon>
        <taxon>Brachyspirales</taxon>
        <taxon>Brachyspiraceae</taxon>
        <taxon>Brachyspira</taxon>
    </lineage>
</organism>
<dbReference type="CDD" id="cd04179">
    <property type="entry name" value="DPM_DPG-synthase_like"/>
    <property type="match status" value="1"/>
</dbReference>
<dbReference type="SUPFAM" id="SSF53448">
    <property type="entry name" value="Nucleotide-diphospho-sugar transferases"/>
    <property type="match status" value="1"/>
</dbReference>
<accession>A0A3B6VBV7</accession>
<dbReference type="Pfam" id="PF00535">
    <property type="entry name" value="Glycos_transf_2"/>
    <property type="match status" value="1"/>
</dbReference>
<dbReference type="GO" id="GO:0016740">
    <property type="term" value="F:transferase activity"/>
    <property type="evidence" value="ECO:0007669"/>
    <property type="project" value="UniProtKB-KW"/>
</dbReference>
<proteinExistence type="predicted"/>
<dbReference type="STRING" id="565034.BHWA1_01687"/>
<reference evidence="3 4" key="1">
    <citation type="journal article" date="2009" name="PLoS ONE">
        <title>Genome sequence of the pathogenic intestinal spirochete Brachyspira hyodysenteriae reveals adaptations to its lifestyle in the porcine large intestine.</title>
        <authorList>
            <person name="Bellgard M.I."/>
            <person name="Wanchanthuek P."/>
            <person name="La T."/>
            <person name="Ryan K."/>
            <person name="Moolhuijzen P."/>
            <person name="Albertyn Z."/>
            <person name="Shaban B."/>
            <person name="Motro Y."/>
            <person name="Dunn D.S."/>
            <person name="Schibeci D."/>
            <person name="Hunter A."/>
            <person name="Barrero R."/>
            <person name="Phillips N.D."/>
            <person name="Hampson D.J."/>
        </authorList>
    </citation>
    <scope>NUCLEOTIDE SEQUENCE [LARGE SCALE GENOMIC DNA]</scope>
    <source>
        <strain evidence="4">ATCC 49526 / WA1</strain>
    </source>
</reference>
<name>A0A3B6VBV7_BRAHW</name>
<keyword evidence="1" id="KW-0472">Membrane</keyword>
<dbReference type="InterPro" id="IPR050256">
    <property type="entry name" value="Glycosyltransferase_2"/>
</dbReference>
<dbReference type="KEGG" id="bhy:BHWA1_01687"/>
<dbReference type="EMBL" id="CP001357">
    <property type="protein sequence ID" value="ACN84157.1"/>
    <property type="molecule type" value="Genomic_DNA"/>
</dbReference>
<sequence length="297" mass="33505">MKVSAIIPCYNEELTIKQVIEDIKKYSPECEIYVFDNNSTDNSYNIAKEAGAIVKKVMYQGKGEVVRQAFSIVDSDIYILIDGDNECDASAIPKLVNYLIDNDLDMVTVVRKAGKYRKGHSFGNKMITSFAKFLFGNNVNDILSGYRVFSNKFVKTFPCSSKGFEIEAELTIFAMQMRLQIGEMEAEYKSRPEGSFSKLNTFKDGFRILGLMIYLLMTEKPIIFWWIIAFIFALCGFYYGIPLIIQFINIGVVPVATSVLATGLILLSGICIITGLIMNAVGRVISENRRFKYNSIK</sequence>
<dbReference type="GeneID" id="63962787"/>
<protein>
    <submittedName>
        <fullName evidence="3">Glycosyl transferase, family 2</fullName>
    </submittedName>
</protein>
<keyword evidence="3" id="KW-0808">Transferase</keyword>
<dbReference type="PANTHER" id="PTHR48090:SF7">
    <property type="entry name" value="RFBJ PROTEIN"/>
    <property type="match status" value="1"/>
</dbReference>
<feature type="transmembrane region" description="Helical" evidence="1">
    <location>
        <begin position="260"/>
        <end position="282"/>
    </location>
</feature>
<dbReference type="InterPro" id="IPR029044">
    <property type="entry name" value="Nucleotide-diphossugar_trans"/>
</dbReference>
<dbReference type="AlphaFoldDB" id="A0A3B6VBV7"/>
<feature type="transmembrane region" description="Helical" evidence="1">
    <location>
        <begin position="222"/>
        <end position="248"/>
    </location>
</feature>